<organism evidence="1 2">
    <name type="scientific">Paraburkholderia phymatum</name>
    <dbReference type="NCBI Taxonomy" id="148447"/>
    <lineage>
        <taxon>Bacteria</taxon>
        <taxon>Pseudomonadati</taxon>
        <taxon>Pseudomonadota</taxon>
        <taxon>Betaproteobacteria</taxon>
        <taxon>Burkholderiales</taxon>
        <taxon>Burkholderiaceae</taxon>
        <taxon>Paraburkholderia</taxon>
    </lineage>
</organism>
<dbReference type="EMBL" id="JBFRCH010000008">
    <property type="protein sequence ID" value="MEX3933578.1"/>
    <property type="molecule type" value="Genomic_DNA"/>
</dbReference>
<name>A0ACC6U1S6_9BURK</name>
<comment type="caution">
    <text evidence="1">The sequence shown here is derived from an EMBL/GenBank/DDBJ whole genome shotgun (WGS) entry which is preliminary data.</text>
</comment>
<gene>
    <name evidence="1" type="ORF">AB4Y32_17515</name>
</gene>
<keyword evidence="2" id="KW-1185">Reference proteome</keyword>
<evidence type="ECO:0000313" key="2">
    <source>
        <dbReference type="Proteomes" id="UP001558850"/>
    </source>
</evidence>
<dbReference type="Proteomes" id="UP001558850">
    <property type="component" value="Unassembled WGS sequence"/>
</dbReference>
<proteinExistence type="predicted"/>
<protein>
    <submittedName>
        <fullName evidence="1">Response regulator</fullName>
    </submittedName>
</protein>
<sequence>MTLRRATDALSFSMRTVGGSSLACALALFGSLAAYCGPLAGASAAATLLLARALHVIARKGEAHRTLLLANEKLSASLRVTRQGNEALEAEIARAADEAAQAARATALTEHARTLARMRRAIVPPIRALNDVSTLADIAGVPFAARQAINASRVYRCAARTLVQVAHDALDMLPPHERNIVLDEDAVELRELFDATALLLAPVAAAKRMRIQMCIDRSVAACVLADEARLGQILFGLLAYAIEEADAGTLTVAARAESLNAGAQRIVIGINGPAGATSTTPATSAARDARNGRSGAHPAVAESAGFREHPDLAICREIARRMGGDITVLLGGSVGVCVAIHAPFTIERHDWPVLEHERRWATVDLDTYEDRQALCELLKKLGVTALPSDAKPPVRIDYHFPGASRPPSPHGAKRTIVMTRDALPGGIRETDGGVELSLSPLSWTALRRVCDTRDETLPVRALPIRAQVRPSSGQATILVTDDNEVNRKVLARQLDVLGYRCIAACSGEEALDVLGREHIDLLITDLQMPGMDGVELARHVRAMFSICSAPLPIILLSANPDMKATNGSDRAMFGAILVKTASLSTIDACLKRLLPGSGQDRAATPARRLEAYDFTALDSLAEQGVDVDSLLRDWRKSMDDDLARLEQCRASGEAQGIRSALHKLAGAVGIVGSRGMMNALQRASAAQQPVDGGLLDGLVAQMRALMIELDCSRARWTFRP</sequence>
<reference evidence="1" key="1">
    <citation type="submission" date="2024-07" db="EMBL/GenBank/DDBJ databases">
        <title>A survey of Mimosa microsymbionts across Brazilian biomes reveals a high diversity of Paraburkholderia nodulating endemic species, but also that Cupriavidus is common as a symbiont of widespread species.</title>
        <authorList>
            <person name="Rouws L."/>
            <person name="Barauna A."/>
            <person name="Beukes C."/>
            <person name="Rouws J.R.C."/>
            <person name="De Faria S.M."/>
            <person name="Gross E."/>
            <person name="Bueno Dos Reis Junior F."/>
            <person name="Simon M.F."/>
            <person name="Maluk M."/>
            <person name="Odee D.W."/>
            <person name="Kenicer G."/>
            <person name="Young J.P.W."/>
            <person name="Reis V.M."/>
            <person name="Zilli J."/>
            <person name="James E.K."/>
        </authorList>
    </citation>
    <scope>NUCLEOTIDE SEQUENCE</scope>
    <source>
        <strain evidence="1">EG181B</strain>
    </source>
</reference>
<accession>A0ACC6U1S6</accession>
<evidence type="ECO:0000313" key="1">
    <source>
        <dbReference type="EMBL" id="MEX3933578.1"/>
    </source>
</evidence>